<gene>
    <name evidence="2" type="ORF">P153DRAFT_76303</name>
</gene>
<dbReference type="GeneID" id="54413824"/>
<dbReference type="AlphaFoldDB" id="A0A6A6A4A3"/>
<evidence type="ECO:0000256" key="1">
    <source>
        <dbReference type="SAM" id="MobiDB-lite"/>
    </source>
</evidence>
<sequence length="226" mass="25646">MRSRTDSVPCHTDDGLARPDLVFELRTLCDGWGFGERWDPVQIAVLGEEGGDVEVAGFGEDEKAMGWGLDDVVSCAVGEDIEEHVDEGIEEHVEEKQPPNVVRSWSSHNEPRRPIIKHTTSHPHTQTHSTHPPPPDHIENLDPKTHRHNTLRRLSTQRSTEEEQEHIHHHQPSPPHPTNQTRTVHFSPSHHIRTLDFETNAILHDTQEEARDNGLRVGVVGWEFGL</sequence>
<dbReference type="RefSeq" id="XP_033520768.1">
    <property type="nucleotide sequence ID" value="XM_033673392.1"/>
</dbReference>
<organism evidence="2 3">
    <name type="scientific">Dothidotthia symphoricarpi CBS 119687</name>
    <dbReference type="NCBI Taxonomy" id="1392245"/>
    <lineage>
        <taxon>Eukaryota</taxon>
        <taxon>Fungi</taxon>
        <taxon>Dikarya</taxon>
        <taxon>Ascomycota</taxon>
        <taxon>Pezizomycotina</taxon>
        <taxon>Dothideomycetes</taxon>
        <taxon>Pleosporomycetidae</taxon>
        <taxon>Pleosporales</taxon>
        <taxon>Dothidotthiaceae</taxon>
        <taxon>Dothidotthia</taxon>
    </lineage>
</organism>
<evidence type="ECO:0000313" key="2">
    <source>
        <dbReference type="EMBL" id="KAF2126376.1"/>
    </source>
</evidence>
<proteinExistence type="predicted"/>
<accession>A0A6A6A4A3</accession>
<keyword evidence="3" id="KW-1185">Reference proteome</keyword>
<feature type="compositionally biased region" description="Basic and acidic residues" evidence="1">
    <location>
        <begin position="134"/>
        <end position="144"/>
    </location>
</feature>
<feature type="region of interest" description="Disordered" evidence="1">
    <location>
        <begin position="91"/>
        <end position="184"/>
    </location>
</feature>
<protein>
    <submittedName>
        <fullName evidence="2">Uncharacterized protein</fullName>
    </submittedName>
</protein>
<dbReference type="Proteomes" id="UP000799771">
    <property type="component" value="Unassembled WGS sequence"/>
</dbReference>
<reference evidence="2" key="1">
    <citation type="journal article" date="2020" name="Stud. Mycol.">
        <title>101 Dothideomycetes genomes: a test case for predicting lifestyles and emergence of pathogens.</title>
        <authorList>
            <person name="Haridas S."/>
            <person name="Albert R."/>
            <person name="Binder M."/>
            <person name="Bloem J."/>
            <person name="Labutti K."/>
            <person name="Salamov A."/>
            <person name="Andreopoulos B."/>
            <person name="Baker S."/>
            <person name="Barry K."/>
            <person name="Bills G."/>
            <person name="Bluhm B."/>
            <person name="Cannon C."/>
            <person name="Castanera R."/>
            <person name="Culley D."/>
            <person name="Daum C."/>
            <person name="Ezra D."/>
            <person name="Gonzalez J."/>
            <person name="Henrissat B."/>
            <person name="Kuo A."/>
            <person name="Liang C."/>
            <person name="Lipzen A."/>
            <person name="Lutzoni F."/>
            <person name="Magnuson J."/>
            <person name="Mondo S."/>
            <person name="Nolan M."/>
            <person name="Ohm R."/>
            <person name="Pangilinan J."/>
            <person name="Park H.-J."/>
            <person name="Ramirez L."/>
            <person name="Alfaro M."/>
            <person name="Sun H."/>
            <person name="Tritt A."/>
            <person name="Yoshinaga Y."/>
            <person name="Zwiers L.-H."/>
            <person name="Turgeon B."/>
            <person name="Goodwin S."/>
            <person name="Spatafora J."/>
            <person name="Crous P."/>
            <person name="Grigoriev I."/>
        </authorList>
    </citation>
    <scope>NUCLEOTIDE SEQUENCE</scope>
    <source>
        <strain evidence="2">CBS 119687</strain>
    </source>
</reference>
<dbReference type="EMBL" id="ML977513">
    <property type="protein sequence ID" value="KAF2126376.1"/>
    <property type="molecule type" value="Genomic_DNA"/>
</dbReference>
<name>A0A6A6A4A3_9PLEO</name>
<evidence type="ECO:0000313" key="3">
    <source>
        <dbReference type="Proteomes" id="UP000799771"/>
    </source>
</evidence>